<sequence length="149" mass="17426">MKNYLKVFITFLLLLVLIVVVALWIYIPGEDTFTQYKTIEITTTNKEASVFIKQKVWGMNADHRLVYITTNRDENVGPNENTDYIFKGFSPLFYKQSNDTIYVFCSVASITPPNWINSFNVKQIELHNPEMMKLLDKDSYKKENLNLIN</sequence>
<proteinExistence type="predicted"/>
<organism evidence="2 3">
    <name type="scientific">Chitinophaga defluvii</name>
    <dbReference type="NCBI Taxonomy" id="3163343"/>
    <lineage>
        <taxon>Bacteria</taxon>
        <taxon>Pseudomonadati</taxon>
        <taxon>Bacteroidota</taxon>
        <taxon>Chitinophagia</taxon>
        <taxon>Chitinophagales</taxon>
        <taxon>Chitinophagaceae</taxon>
        <taxon>Chitinophaga</taxon>
    </lineage>
</organism>
<evidence type="ECO:0000313" key="3">
    <source>
        <dbReference type="Proteomes" id="UP001549749"/>
    </source>
</evidence>
<comment type="caution">
    <text evidence="2">The sequence shown here is derived from an EMBL/GenBank/DDBJ whole genome shotgun (WGS) entry which is preliminary data.</text>
</comment>
<dbReference type="Proteomes" id="UP001549749">
    <property type="component" value="Unassembled WGS sequence"/>
</dbReference>
<reference evidence="2 3" key="1">
    <citation type="submission" date="2024-06" db="EMBL/GenBank/DDBJ databases">
        <title>Chitinophaga defluvii sp. nov., isolated from municipal sewage.</title>
        <authorList>
            <person name="Zhang L."/>
        </authorList>
    </citation>
    <scope>NUCLEOTIDE SEQUENCE [LARGE SCALE GENOMIC DNA]</scope>
    <source>
        <strain evidence="2 3">H8</strain>
    </source>
</reference>
<evidence type="ECO:0000313" key="2">
    <source>
        <dbReference type="EMBL" id="MET7001568.1"/>
    </source>
</evidence>
<evidence type="ECO:0000256" key="1">
    <source>
        <dbReference type="SAM" id="Phobius"/>
    </source>
</evidence>
<keyword evidence="1" id="KW-1133">Transmembrane helix</keyword>
<dbReference type="RefSeq" id="WP_354664141.1">
    <property type="nucleotide sequence ID" value="NZ_JBEXAC010000004.1"/>
</dbReference>
<protein>
    <submittedName>
        <fullName evidence="2">Uncharacterized protein</fullName>
    </submittedName>
</protein>
<name>A0ABV2TEV3_9BACT</name>
<gene>
    <name evidence="2" type="ORF">ABR189_29570</name>
</gene>
<dbReference type="EMBL" id="JBEXAC010000004">
    <property type="protein sequence ID" value="MET7001568.1"/>
    <property type="molecule type" value="Genomic_DNA"/>
</dbReference>
<feature type="transmembrane region" description="Helical" evidence="1">
    <location>
        <begin position="7"/>
        <end position="27"/>
    </location>
</feature>
<keyword evidence="1" id="KW-0812">Transmembrane</keyword>
<accession>A0ABV2TEV3</accession>
<keyword evidence="3" id="KW-1185">Reference proteome</keyword>
<keyword evidence="1" id="KW-0472">Membrane</keyword>